<evidence type="ECO:0000313" key="1">
    <source>
        <dbReference type="Proteomes" id="UP000095282"/>
    </source>
</evidence>
<sequence>MAANNDVDLYITLHATFRGDYLPQPLRQLVDVPPDPGPPRANTAVLPVETGFNGTRVHINEHTYLQINTTGNVVLNRVDNHITVNPSDFIRPAIAVDNMRDQVYQWPEQWMPLNPVQRENHNNGILSEYGRGYLASPQHPQFLYPPTIEMRNMTINRRPNEHDREYEQQERR</sequence>
<keyword evidence="1" id="KW-1185">Reference proteome</keyword>
<accession>A0A1I7T8X9</accession>
<dbReference type="AlphaFoldDB" id="A0A1I7T8X9"/>
<dbReference type="Proteomes" id="UP000095282">
    <property type="component" value="Unplaced"/>
</dbReference>
<dbReference type="WBParaSite" id="Csp11.Scaffold549.g3584.t1">
    <property type="protein sequence ID" value="Csp11.Scaffold549.g3584.t1"/>
    <property type="gene ID" value="Csp11.Scaffold549.g3584"/>
</dbReference>
<evidence type="ECO:0000313" key="2">
    <source>
        <dbReference type="WBParaSite" id="Csp11.Scaffold549.g3584.t1"/>
    </source>
</evidence>
<name>A0A1I7T8X9_9PELO</name>
<organism evidence="1 2">
    <name type="scientific">Caenorhabditis tropicalis</name>
    <dbReference type="NCBI Taxonomy" id="1561998"/>
    <lineage>
        <taxon>Eukaryota</taxon>
        <taxon>Metazoa</taxon>
        <taxon>Ecdysozoa</taxon>
        <taxon>Nematoda</taxon>
        <taxon>Chromadorea</taxon>
        <taxon>Rhabditida</taxon>
        <taxon>Rhabditina</taxon>
        <taxon>Rhabditomorpha</taxon>
        <taxon>Rhabditoidea</taxon>
        <taxon>Rhabditidae</taxon>
        <taxon>Peloderinae</taxon>
        <taxon>Caenorhabditis</taxon>
    </lineage>
</organism>
<reference evidence="2" key="1">
    <citation type="submission" date="2016-11" db="UniProtKB">
        <authorList>
            <consortium name="WormBaseParasite"/>
        </authorList>
    </citation>
    <scope>IDENTIFICATION</scope>
</reference>
<proteinExistence type="predicted"/>
<protein>
    <submittedName>
        <fullName evidence="2">Pepsin-I3 domain-containing protein</fullName>
    </submittedName>
</protein>